<feature type="compositionally biased region" description="Polar residues" evidence="2">
    <location>
        <begin position="186"/>
        <end position="195"/>
    </location>
</feature>
<gene>
    <name evidence="4" type="ORF">SI8410_07009822</name>
</gene>
<keyword evidence="1" id="KW-0862">Zinc</keyword>
<dbReference type="OrthoDB" id="166375at2759"/>
<dbReference type="Proteomes" id="UP000663760">
    <property type="component" value="Chromosome 7"/>
</dbReference>
<protein>
    <recommendedName>
        <fullName evidence="3">CCHC-type domain-containing protein</fullName>
    </recommendedName>
</protein>
<dbReference type="EMBL" id="LR746270">
    <property type="protein sequence ID" value="CAA7399152.1"/>
    <property type="molecule type" value="Genomic_DNA"/>
</dbReference>
<keyword evidence="1" id="KW-0863">Zinc-finger</keyword>
<accession>A0A7I8KNT5</accession>
<proteinExistence type="predicted"/>
<feature type="domain" description="CCHC-type" evidence="3">
    <location>
        <begin position="600"/>
        <end position="613"/>
    </location>
</feature>
<feature type="compositionally biased region" description="Basic and acidic residues" evidence="2">
    <location>
        <begin position="196"/>
        <end position="226"/>
    </location>
</feature>
<reference evidence="4" key="1">
    <citation type="submission" date="2020-02" db="EMBL/GenBank/DDBJ databases">
        <authorList>
            <person name="Scholz U."/>
            <person name="Mascher M."/>
            <person name="Fiebig A."/>
        </authorList>
    </citation>
    <scope>NUCLEOTIDE SEQUENCE</scope>
</reference>
<evidence type="ECO:0000313" key="4">
    <source>
        <dbReference type="EMBL" id="CAA7399152.1"/>
    </source>
</evidence>
<organism evidence="4 5">
    <name type="scientific">Spirodela intermedia</name>
    <name type="common">Intermediate duckweed</name>
    <dbReference type="NCBI Taxonomy" id="51605"/>
    <lineage>
        <taxon>Eukaryota</taxon>
        <taxon>Viridiplantae</taxon>
        <taxon>Streptophyta</taxon>
        <taxon>Embryophyta</taxon>
        <taxon>Tracheophyta</taxon>
        <taxon>Spermatophyta</taxon>
        <taxon>Magnoliopsida</taxon>
        <taxon>Liliopsida</taxon>
        <taxon>Araceae</taxon>
        <taxon>Lemnoideae</taxon>
        <taxon>Spirodela</taxon>
    </lineage>
</organism>
<dbReference type="GO" id="GO:0003676">
    <property type="term" value="F:nucleic acid binding"/>
    <property type="evidence" value="ECO:0007669"/>
    <property type="project" value="InterPro"/>
</dbReference>
<dbReference type="PANTHER" id="PTHR38940">
    <property type="entry name" value="PLUS3 DOMAIN-CONTAINING PROTEIN"/>
    <property type="match status" value="1"/>
</dbReference>
<evidence type="ECO:0000313" key="5">
    <source>
        <dbReference type="Proteomes" id="UP000663760"/>
    </source>
</evidence>
<dbReference type="Gene3D" id="4.10.60.10">
    <property type="entry name" value="Zinc finger, CCHC-type"/>
    <property type="match status" value="1"/>
</dbReference>
<keyword evidence="5" id="KW-1185">Reference proteome</keyword>
<feature type="compositionally biased region" description="Polar residues" evidence="2">
    <location>
        <begin position="8"/>
        <end position="38"/>
    </location>
</feature>
<feature type="region of interest" description="Disordered" evidence="2">
    <location>
        <begin position="1"/>
        <end position="63"/>
    </location>
</feature>
<evidence type="ECO:0000256" key="2">
    <source>
        <dbReference type="SAM" id="MobiDB-lite"/>
    </source>
</evidence>
<dbReference type="InterPro" id="IPR001878">
    <property type="entry name" value="Znf_CCHC"/>
</dbReference>
<evidence type="ECO:0000259" key="3">
    <source>
        <dbReference type="PROSITE" id="PS50158"/>
    </source>
</evidence>
<dbReference type="PROSITE" id="PS50158">
    <property type="entry name" value="ZF_CCHC"/>
    <property type="match status" value="1"/>
</dbReference>
<feature type="region of interest" description="Disordered" evidence="2">
    <location>
        <begin position="284"/>
        <end position="305"/>
    </location>
</feature>
<keyword evidence="1" id="KW-0479">Metal-binding</keyword>
<dbReference type="SMART" id="SM00343">
    <property type="entry name" value="ZnF_C2HC"/>
    <property type="match status" value="2"/>
</dbReference>
<evidence type="ECO:0000256" key="1">
    <source>
        <dbReference type="PROSITE-ProRule" id="PRU00047"/>
    </source>
</evidence>
<dbReference type="PANTHER" id="PTHR38940:SF4">
    <property type="entry name" value="OS01G0775100 PROTEIN"/>
    <property type="match status" value="1"/>
</dbReference>
<name>A0A7I8KNT5_SPIIN</name>
<dbReference type="AlphaFoldDB" id="A0A7I8KNT5"/>
<feature type="region of interest" description="Disordered" evidence="2">
    <location>
        <begin position="186"/>
        <end position="230"/>
    </location>
</feature>
<dbReference type="GO" id="GO:0008270">
    <property type="term" value="F:zinc ion binding"/>
    <property type="evidence" value="ECO:0007669"/>
    <property type="project" value="UniProtKB-KW"/>
</dbReference>
<sequence length="802" mass="88874">MSHEKWSPQENRNISTSSPRVISHQAWQNAAITFSGKTSDAGPKKGSRSVCSSDKTEKPAPLTQMDIQLGDRNKATMPDLNESLNQYSDTAEALVSDAPKLGKFITPEESPYIKRFKYGKFAPLKGTMNENNGNMIAPVDEQRLLDTHESDLNEPPCKFTVGVSRLSDEEIVRTFKGKGVLIESPVSGNGNSLNEWKQDERTVSNDRTVSGEKTHSHESAESRNSKEPFATGKRVRDYGEDILGGVKRMRKSSDQNANGGSSFTNWMSSLMKGAFTSDNMKVRPLSSVHKPGHKPGTSSNDGDYNGACRSTGFGSIFRSLYCSGLGKPMKVKSEELHFNNGTIKKDLDHVVHNDGDHDDDAELCRAFRISSIKHEEGICQFGEPPQAGPGVSSTSSHVPERRKLDKEECWNWDNVGASTSSSFNGSSSPSKSNRGRKLVCSEAMTFPKLSVKRKADKFPESLWIARFLPSVSAPPPYTSTGKQSSTPKVKGPIDCDMFLSRSHDDISSSVADWRISEIKDALLPHDQRPSSDHLHDYSISPIGSFSSKGIDSGQKEKNISSQMFTRLEPITSVFAKRLDAFRQIRISEASCDATPESVTCFFCGKNGHSMTTCSDAIKSELNYLMQATNSNERRQKSLCICILCFQHDHWAVACPYKTLSRHQIYSNNFSINPENFSRKIEGHRNGARLFDNEDFLLSDQGHDGGPRYLSEHQMPYWKMEGNITEGQTSSNVGIADVRKLNALGSYQVNEKKGKRIASTPGATNSAVAPLPLAINKENEAIGQRWIFERIRKLQLSRADIIR</sequence>